<evidence type="ECO:0000256" key="2">
    <source>
        <dbReference type="SAM" id="Phobius"/>
    </source>
</evidence>
<dbReference type="AlphaFoldDB" id="A0A1G7P4N4"/>
<reference evidence="3 4" key="1">
    <citation type="submission" date="2016-10" db="EMBL/GenBank/DDBJ databases">
        <authorList>
            <person name="de Groot N.N."/>
        </authorList>
    </citation>
    <scope>NUCLEOTIDE SEQUENCE [LARGE SCALE GENOMIC DNA]</scope>
    <source>
        <strain evidence="3 4">GAS232</strain>
    </source>
</reference>
<dbReference type="EMBL" id="LT629690">
    <property type="protein sequence ID" value="SDF81255.1"/>
    <property type="molecule type" value="Genomic_DNA"/>
</dbReference>
<dbReference type="RefSeq" id="WP_083346192.1">
    <property type="nucleotide sequence ID" value="NZ_LT629690.1"/>
</dbReference>
<evidence type="ECO:0000256" key="1">
    <source>
        <dbReference type="SAM" id="MobiDB-lite"/>
    </source>
</evidence>
<feature type="compositionally biased region" description="Polar residues" evidence="1">
    <location>
        <begin position="123"/>
        <end position="132"/>
    </location>
</feature>
<feature type="region of interest" description="Disordered" evidence="1">
    <location>
        <begin position="120"/>
        <end position="249"/>
    </location>
</feature>
<gene>
    <name evidence="3" type="ORF">SAMN05444167_3384</name>
</gene>
<name>A0A1G7P4N4_9BACT</name>
<dbReference type="Proteomes" id="UP000182427">
    <property type="component" value="Chromosome I"/>
</dbReference>
<feature type="compositionally biased region" description="Low complexity" evidence="1">
    <location>
        <begin position="204"/>
        <end position="231"/>
    </location>
</feature>
<proteinExistence type="predicted"/>
<feature type="region of interest" description="Disordered" evidence="1">
    <location>
        <begin position="1"/>
        <end position="31"/>
    </location>
</feature>
<protein>
    <submittedName>
        <fullName evidence="3">TonB C terminal</fullName>
    </submittedName>
</protein>
<accession>A0A1G7P4N4</accession>
<evidence type="ECO:0000313" key="3">
    <source>
        <dbReference type="EMBL" id="SDF81255.1"/>
    </source>
</evidence>
<organism evidence="3 4">
    <name type="scientific">Terriglobus roseus</name>
    <dbReference type="NCBI Taxonomy" id="392734"/>
    <lineage>
        <taxon>Bacteria</taxon>
        <taxon>Pseudomonadati</taxon>
        <taxon>Acidobacteriota</taxon>
        <taxon>Terriglobia</taxon>
        <taxon>Terriglobales</taxon>
        <taxon>Acidobacteriaceae</taxon>
        <taxon>Terriglobus</taxon>
    </lineage>
</organism>
<feature type="compositionally biased region" description="Pro residues" evidence="1">
    <location>
        <begin position="147"/>
        <end position="159"/>
    </location>
</feature>
<keyword evidence="4" id="KW-1185">Reference proteome</keyword>
<evidence type="ECO:0000313" key="4">
    <source>
        <dbReference type="Proteomes" id="UP000182427"/>
    </source>
</evidence>
<feature type="compositionally biased region" description="Low complexity" evidence="1">
    <location>
        <begin position="1"/>
        <end position="18"/>
    </location>
</feature>
<sequence>MPPYQTPSDEPTQETPQPEESPRRGNRLGMGRYGDLEQHELIMLLDEVNDERAKARFREAVYISVIVWLVLGWVLVYGPRYLWHAPVIVMAPDNDKRSTMTYLDTPPDLKDQLKRMKPAPNISAHSTESQSPKPNPQVQPTPRAGTPAPPAPKQAPQPAPQQAAPAPQQQQAPPPPQVAKNTPPTPTPPVPHPQPMVDSPAPNPSNNNRPNFGQGSQSAASQIAQAARGSRNAGDSGDYGSVGRGTQGGAKQGVQILSDTQGVDFGKYLQRLLSDVRRNWLPLIPEECRPPLNKQGITGVRFTIMPDGKISAMHLDYSTHDVAIDRAAWGSITALGAAQPLPKEFHGPNLELRIEFRVNKDNPDAQ</sequence>
<keyword evidence="2" id="KW-0472">Membrane</keyword>
<feature type="compositionally biased region" description="Pro residues" evidence="1">
    <location>
        <begin position="172"/>
        <end position="194"/>
    </location>
</feature>
<feature type="compositionally biased region" description="Low complexity" evidence="1">
    <location>
        <begin position="160"/>
        <end position="171"/>
    </location>
</feature>
<feature type="compositionally biased region" description="Gly residues" evidence="1">
    <location>
        <begin position="240"/>
        <end position="249"/>
    </location>
</feature>
<feature type="transmembrane region" description="Helical" evidence="2">
    <location>
        <begin position="60"/>
        <end position="83"/>
    </location>
</feature>
<keyword evidence="2" id="KW-1133">Transmembrane helix</keyword>
<keyword evidence="2" id="KW-0812">Transmembrane</keyword>
<dbReference type="Gene3D" id="3.30.1150.10">
    <property type="match status" value="1"/>
</dbReference>
<dbReference type="SUPFAM" id="SSF74653">
    <property type="entry name" value="TolA/TonB C-terminal domain"/>
    <property type="match status" value="1"/>
</dbReference>